<dbReference type="PANTHER" id="PTHR22667">
    <property type="entry name" value="AT01380P-RELATED"/>
    <property type="match status" value="1"/>
</dbReference>
<dbReference type="EnsemblMetazoa" id="AATE015760-RA">
    <property type="protein sequence ID" value="AATE015760-PA.1"/>
    <property type="gene ID" value="AATE015760"/>
</dbReference>
<dbReference type="InterPro" id="IPR011333">
    <property type="entry name" value="SKP1/BTB/POZ_sf"/>
</dbReference>
<dbReference type="AlphaFoldDB" id="A0A182JCZ7"/>
<dbReference type="InterPro" id="IPR011705">
    <property type="entry name" value="BACK"/>
</dbReference>
<dbReference type="Pfam" id="PF00651">
    <property type="entry name" value="BTB"/>
    <property type="match status" value="1"/>
</dbReference>
<protein>
    <submittedName>
        <fullName evidence="1">BACK domain-containing protein</fullName>
    </submittedName>
</protein>
<proteinExistence type="predicted"/>
<dbReference type="Gene3D" id="1.25.40.420">
    <property type="match status" value="1"/>
</dbReference>
<sequence>MDEATDDDDTQILAPSNDSFLLHIDQKQLAQALTPVRPSTRAALWPLMERRIKARENTDLQVRIGDELIHCHLLPLQCFSAYFDREVAPGQAVVVLPEEEVSPAAFRILYEWILDSDRRLEWQHFVAVLSAAEFLRVAALVERCWLHLDNPRVVENVAFYVFMQAQRMLAAGGELQPMMLRRICRYFLALASTPEFCELSLPDLAVLLSSNIIAVFDETDVLYAGCQWLLYDWPTREDVIEDVMCLVRFRTMRAGDLARFCIFHECDELQPILRHPATKQLVDKALAFICSRPPSSSASERTNAGDGCRRRSAERVRLVPDTRETLAYVAGDASYDGFKEFLVILQQNVNLWRSFRVSEENRFSSTSTFGSRSGQMAPNCAIAATAAARTVAFSRMTRL</sequence>
<dbReference type="CDD" id="cd18186">
    <property type="entry name" value="BTB_POZ_ZBTB_KLHL-like"/>
    <property type="match status" value="1"/>
</dbReference>
<dbReference type="InterPro" id="IPR000210">
    <property type="entry name" value="BTB/POZ_dom"/>
</dbReference>
<reference evidence="1" key="1">
    <citation type="submission" date="2022-08" db="UniProtKB">
        <authorList>
            <consortium name="EnsemblMetazoa"/>
        </authorList>
    </citation>
    <scope>IDENTIFICATION</scope>
    <source>
        <strain evidence="1">EBRO</strain>
    </source>
</reference>
<accession>A0A182JCZ7</accession>
<dbReference type="STRING" id="41427.A0A182JCZ7"/>
<evidence type="ECO:0000313" key="1">
    <source>
        <dbReference type="EnsemblMetazoa" id="AATE015760-PA.1"/>
    </source>
</evidence>
<dbReference type="SMART" id="SM00875">
    <property type="entry name" value="BACK"/>
    <property type="match status" value="1"/>
</dbReference>
<dbReference type="SUPFAM" id="SSF54695">
    <property type="entry name" value="POZ domain"/>
    <property type="match status" value="1"/>
</dbReference>
<name>A0A182JCZ7_ANOAO</name>
<organism evidence="1">
    <name type="scientific">Anopheles atroparvus</name>
    <name type="common">European mosquito</name>
    <dbReference type="NCBI Taxonomy" id="41427"/>
    <lineage>
        <taxon>Eukaryota</taxon>
        <taxon>Metazoa</taxon>
        <taxon>Ecdysozoa</taxon>
        <taxon>Arthropoda</taxon>
        <taxon>Hexapoda</taxon>
        <taxon>Insecta</taxon>
        <taxon>Pterygota</taxon>
        <taxon>Neoptera</taxon>
        <taxon>Endopterygota</taxon>
        <taxon>Diptera</taxon>
        <taxon>Nematocera</taxon>
        <taxon>Culicoidea</taxon>
        <taxon>Culicidae</taxon>
        <taxon>Anophelinae</taxon>
        <taxon>Anopheles</taxon>
    </lineage>
</organism>
<dbReference type="PANTHER" id="PTHR22667:SF0">
    <property type="entry name" value="AT01380P-RELATED"/>
    <property type="match status" value="1"/>
</dbReference>
<dbReference type="Pfam" id="PF07707">
    <property type="entry name" value="BACK"/>
    <property type="match status" value="1"/>
</dbReference>
<dbReference type="Gene3D" id="3.30.710.10">
    <property type="entry name" value="Potassium Channel Kv1.1, Chain A"/>
    <property type="match status" value="1"/>
</dbReference>
<dbReference type="VEuPathDB" id="VectorBase:AATE015760"/>